<proteinExistence type="inferred from homology"/>
<evidence type="ECO:0000313" key="5">
    <source>
        <dbReference type="EMBL" id="SHM92403.1"/>
    </source>
</evidence>
<sequence length="297" mass="32565">MSKSLKAVCYGEVLWDIFPDEKKIGGAPLNVASRLSSLGISTGMISSIGNDQKGKKIKTYLQKRSISTENITVQNEYPTGVVNVSLSVGGSATYEIAHPAAWDKIEIAGTMGSVVLESDAFIFGSLVCRDNISRNSLFKLLEIAPYKVFDINLRSPHYEKDLLIKLMQKADFIKFNDDELFEIAEMMGSKHNSLEQNLHFVSEQTNTRTICVTKGRHGAVLLKDEKRYYNSGFKTKVKDTVGAGDSFLASLIAGLLKNEDPQSSLDFACAVGALVAGEDGANPIIKKSYIQEFMFPG</sequence>
<evidence type="ECO:0000256" key="1">
    <source>
        <dbReference type="ARBA" id="ARBA00010688"/>
    </source>
</evidence>
<dbReference type="PROSITE" id="PS00583">
    <property type="entry name" value="PFKB_KINASES_1"/>
    <property type="match status" value="1"/>
</dbReference>
<evidence type="ECO:0000256" key="2">
    <source>
        <dbReference type="ARBA" id="ARBA00022679"/>
    </source>
</evidence>
<evidence type="ECO:0000313" key="6">
    <source>
        <dbReference type="Proteomes" id="UP000190235"/>
    </source>
</evidence>
<dbReference type="STRING" id="143223.SAMN05878281_2584"/>
<dbReference type="Proteomes" id="UP000190235">
    <property type="component" value="Chromosome I"/>
</dbReference>
<dbReference type="Gene3D" id="3.40.1190.20">
    <property type="match status" value="1"/>
</dbReference>
<dbReference type="OrthoDB" id="9813569at2"/>
<dbReference type="AlphaFoldDB" id="A0A1M7MN44"/>
<dbReference type="InterPro" id="IPR002173">
    <property type="entry name" value="Carboh/pur_kinase_PfkB_CS"/>
</dbReference>
<dbReference type="CDD" id="cd01167">
    <property type="entry name" value="bac_FRK"/>
    <property type="match status" value="1"/>
</dbReference>
<dbReference type="SUPFAM" id="SSF53613">
    <property type="entry name" value="Ribokinase-like"/>
    <property type="match status" value="1"/>
</dbReference>
<dbReference type="RefSeq" id="WP_079735592.1">
    <property type="nucleotide sequence ID" value="NZ_LT670848.1"/>
</dbReference>
<name>A0A1M7MN44_9FLAO</name>
<keyword evidence="2" id="KW-0808">Transferase</keyword>
<comment type="similarity">
    <text evidence="1">Belongs to the carbohydrate kinase PfkB family.</text>
</comment>
<protein>
    <submittedName>
        <fullName evidence="5">Fructokinase</fullName>
    </submittedName>
</protein>
<organism evidence="5 6">
    <name type="scientific">Salegentibacter salegens</name>
    <dbReference type="NCBI Taxonomy" id="143223"/>
    <lineage>
        <taxon>Bacteria</taxon>
        <taxon>Pseudomonadati</taxon>
        <taxon>Bacteroidota</taxon>
        <taxon>Flavobacteriia</taxon>
        <taxon>Flavobacteriales</taxon>
        <taxon>Flavobacteriaceae</taxon>
        <taxon>Salegentibacter</taxon>
    </lineage>
</organism>
<dbReference type="InterPro" id="IPR011611">
    <property type="entry name" value="PfkB_dom"/>
</dbReference>
<evidence type="ECO:0000259" key="4">
    <source>
        <dbReference type="Pfam" id="PF00294"/>
    </source>
</evidence>
<dbReference type="PANTHER" id="PTHR43085">
    <property type="entry name" value="HEXOKINASE FAMILY MEMBER"/>
    <property type="match status" value="1"/>
</dbReference>
<dbReference type="Pfam" id="PF00294">
    <property type="entry name" value="PfkB"/>
    <property type="match status" value="1"/>
</dbReference>
<keyword evidence="6" id="KW-1185">Reference proteome</keyword>
<reference evidence="6" key="1">
    <citation type="submission" date="2016-11" db="EMBL/GenBank/DDBJ databases">
        <authorList>
            <person name="Varghese N."/>
            <person name="Submissions S."/>
        </authorList>
    </citation>
    <scope>NUCLEOTIDE SEQUENCE [LARGE SCALE GENOMIC DNA]</scope>
    <source>
        <strain evidence="6">ACAM 48</strain>
    </source>
</reference>
<feature type="domain" description="Carbohydrate kinase PfkB" evidence="4">
    <location>
        <begin position="21"/>
        <end position="283"/>
    </location>
</feature>
<dbReference type="PANTHER" id="PTHR43085:SF57">
    <property type="entry name" value="CARBOHYDRATE KINASE PFKB DOMAIN-CONTAINING PROTEIN"/>
    <property type="match status" value="1"/>
</dbReference>
<dbReference type="InterPro" id="IPR029056">
    <property type="entry name" value="Ribokinase-like"/>
</dbReference>
<evidence type="ECO:0000256" key="3">
    <source>
        <dbReference type="ARBA" id="ARBA00022777"/>
    </source>
</evidence>
<dbReference type="GO" id="GO:0016301">
    <property type="term" value="F:kinase activity"/>
    <property type="evidence" value="ECO:0007669"/>
    <property type="project" value="UniProtKB-KW"/>
</dbReference>
<dbReference type="EMBL" id="LT670848">
    <property type="protein sequence ID" value="SHM92403.1"/>
    <property type="molecule type" value="Genomic_DNA"/>
</dbReference>
<dbReference type="InterPro" id="IPR050306">
    <property type="entry name" value="PfkB_Carbo_kinase"/>
</dbReference>
<gene>
    <name evidence="5" type="ORF">SAMN05878281_2584</name>
</gene>
<accession>A0A1M7MN44</accession>
<keyword evidence="3 5" id="KW-0418">Kinase</keyword>